<dbReference type="EMBL" id="JABCUR010000001">
    <property type="protein sequence ID" value="NMW63995.1"/>
    <property type="molecule type" value="Genomic_DNA"/>
</dbReference>
<dbReference type="InterPro" id="IPR046919">
    <property type="entry name" value="ABC-3C_CTD10"/>
</dbReference>
<protein>
    <recommendedName>
        <fullName evidence="1">ABC-three component systems C-terminal domain-containing protein</fullName>
    </recommendedName>
</protein>
<accession>A0A7Y0Y379</accession>
<evidence type="ECO:0000259" key="1">
    <source>
        <dbReference type="Pfam" id="PF20275"/>
    </source>
</evidence>
<organism evidence="2 3">
    <name type="scientific">Mobiluncus mulieris</name>
    <dbReference type="NCBI Taxonomy" id="2052"/>
    <lineage>
        <taxon>Bacteria</taxon>
        <taxon>Bacillati</taxon>
        <taxon>Actinomycetota</taxon>
        <taxon>Actinomycetes</taxon>
        <taxon>Actinomycetales</taxon>
        <taxon>Actinomycetaceae</taxon>
        <taxon>Mobiluncus</taxon>
    </lineage>
</organism>
<dbReference type="Proteomes" id="UP000578252">
    <property type="component" value="Unassembled WGS sequence"/>
</dbReference>
<sequence>MGSRGDGGCDGIADNGSVLYACYGQRAASEIDRKTKDKLESDFIKALENWDEFTTWRFVTNAGFGKDSTKTLIDLQNLHAPGTARPVTLEVWNPDDLWFKAVKELSKEQLDEIMPGVPHSQNVELADLVDLIESLEQVPDDGEQLEHINPVPATKMEFNKLSELTRIEFNAGRVLSPRIDRWFAAQADPGLRDEKAASFRKIYRNTKQATHEPSEIVERVYTALGGQDVRMSTKRANAVYAVTVYFFDTCDIFEEPPAGYMEGGENNAIAD</sequence>
<evidence type="ECO:0000313" key="3">
    <source>
        <dbReference type="Proteomes" id="UP000578252"/>
    </source>
</evidence>
<evidence type="ECO:0000313" key="2">
    <source>
        <dbReference type="EMBL" id="NMW63995.1"/>
    </source>
</evidence>
<reference evidence="2 3" key="1">
    <citation type="submission" date="2020-04" db="EMBL/GenBank/DDBJ databases">
        <title>Antimicrobial susceptibility and clonality of vaginal-derived multi-drug resistant Mobiluncus isolates in China.</title>
        <authorList>
            <person name="Zhang X."/>
        </authorList>
    </citation>
    <scope>NUCLEOTIDE SEQUENCE [LARGE SCALE GENOMIC DNA]</scope>
    <source>
        <strain evidence="2 3">13</strain>
    </source>
</reference>
<feature type="domain" description="ABC-three component systems C-terminal" evidence="1">
    <location>
        <begin position="127"/>
        <end position="254"/>
    </location>
</feature>
<dbReference type="Pfam" id="PF20275">
    <property type="entry name" value="CTD10"/>
    <property type="match status" value="1"/>
</dbReference>
<gene>
    <name evidence="2" type="ORF">HHJ78_00185</name>
</gene>
<comment type="caution">
    <text evidence="2">The sequence shown here is derived from an EMBL/GenBank/DDBJ whole genome shotgun (WGS) entry which is preliminary data.</text>
</comment>
<name>A0A7Y0Y379_9ACTO</name>
<proteinExistence type="predicted"/>
<dbReference type="AlphaFoldDB" id="A0A7Y0Y379"/>